<gene>
    <name evidence="4" type="ORF">FrCorBMG51_02600</name>
</gene>
<dbReference type="InterPro" id="IPR050595">
    <property type="entry name" value="Bact_response_regulator"/>
</dbReference>
<dbReference type="Gene3D" id="3.40.50.2300">
    <property type="match status" value="1"/>
</dbReference>
<dbReference type="RefSeq" id="WP_013875170.1">
    <property type="nucleotide sequence ID" value="NZ_JWIO01000003.1"/>
</dbReference>
<reference evidence="4 5" key="1">
    <citation type="submission" date="2014-12" db="EMBL/GenBank/DDBJ databases">
        <title>Frankia sp. BMG5.1 draft genome.</title>
        <authorList>
            <person name="Gtari M."/>
            <person name="Ghodhbane-Gtari F."/>
            <person name="Nouioui I."/>
            <person name="Ktari A."/>
            <person name="Hezbri K."/>
            <person name="Mimouni W."/>
            <person name="Sbissi I."/>
            <person name="Ayari A."/>
            <person name="Yamanaka T."/>
            <person name="Normand P."/>
            <person name="Tisa L.S."/>
            <person name="Boudabous A."/>
        </authorList>
    </citation>
    <scope>NUCLEOTIDE SEQUENCE [LARGE SCALE GENOMIC DNA]</scope>
    <source>
        <strain evidence="4 5">BMG5.1</strain>
    </source>
</reference>
<dbReference type="InterPro" id="IPR011006">
    <property type="entry name" value="CheY-like_superfamily"/>
</dbReference>
<dbReference type="CDD" id="cd17535">
    <property type="entry name" value="REC_NarL-like"/>
    <property type="match status" value="1"/>
</dbReference>
<dbReference type="SMART" id="SM00448">
    <property type="entry name" value="REC"/>
    <property type="match status" value="1"/>
</dbReference>
<feature type="modified residue" description="4-aspartylphosphate" evidence="2">
    <location>
        <position position="57"/>
    </location>
</feature>
<comment type="caution">
    <text evidence="4">The sequence shown here is derived from an EMBL/GenBank/DDBJ whole genome shotgun (WGS) entry which is preliminary data.</text>
</comment>
<dbReference type="GO" id="GO:0016301">
    <property type="term" value="F:kinase activity"/>
    <property type="evidence" value="ECO:0007669"/>
    <property type="project" value="UniProtKB-KW"/>
</dbReference>
<sequence length="137" mass="14715">MQDAVRVVVADDADGVRDLVCLLLDMEPDFVIVGRARDGAEAIEIVSRTDPDLVLLDVAMPVMDGLTALPVIRRTVPRARVVIFTGFSERALGEQASTLGAHALIEKGLAIDSLVDRLRDVCGRAPVRTVASRPVQS</sequence>
<dbReference type="InterPro" id="IPR001789">
    <property type="entry name" value="Sig_transdc_resp-reg_receiver"/>
</dbReference>
<dbReference type="Pfam" id="PF00072">
    <property type="entry name" value="Response_reg"/>
    <property type="match status" value="1"/>
</dbReference>
<protein>
    <submittedName>
        <fullName evidence="4">Histidine kinase</fullName>
    </submittedName>
</protein>
<evidence type="ECO:0000256" key="1">
    <source>
        <dbReference type="ARBA" id="ARBA00022553"/>
    </source>
</evidence>
<keyword evidence="5" id="KW-1185">Reference proteome</keyword>
<dbReference type="InterPro" id="IPR058245">
    <property type="entry name" value="NreC/VraR/RcsB-like_REC"/>
</dbReference>
<name>A0ABR5F7T5_9ACTN</name>
<keyword evidence="4" id="KW-0418">Kinase</keyword>
<organism evidence="4 5">
    <name type="scientific">Protofrankia coriariae</name>
    <dbReference type="NCBI Taxonomy" id="1562887"/>
    <lineage>
        <taxon>Bacteria</taxon>
        <taxon>Bacillati</taxon>
        <taxon>Actinomycetota</taxon>
        <taxon>Actinomycetes</taxon>
        <taxon>Frankiales</taxon>
        <taxon>Frankiaceae</taxon>
        <taxon>Protofrankia</taxon>
    </lineage>
</organism>
<dbReference type="PROSITE" id="PS50110">
    <property type="entry name" value="RESPONSE_REGULATORY"/>
    <property type="match status" value="1"/>
</dbReference>
<evidence type="ECO:0000259" key="3">
    <source>
        <dbReference type="PROSITE" id="PS50110"/>
    </source>
</evidence>
<keyword evidence="1 2" id="KW-0597">Phosphoprotein</keyword>
<dbReference type="PANTHER" id="PTHR44591">
    <property type="entry name" value="STRESS RESPONSE REGULATOR PROTEIN 1"/>
    <property type="match status" value="1"/>
</dbReference>
<dbReference type="EMBL" id="JWIO01000003">
    <property type="protein sequence ID" value="KLL12762.1"/>
    <property type="molecule type" value="Genomic_DNA"/>
</dbReference>
<accession>A0ABR5F7T5</accession>
<evidence type="ECO:0000313" key="4">
    <source>
        <dbReference type="EMBL" id="KLL12762.1"/>
    </source>
</evidence>
<keyword evidence="4" id="KW-0808">Transferase</keyword>
<proteinExistence type="predicted"/>
<dbReference type="Proteomes" id="UP000035425">
    <property type="component" value="Unassembled WGS sequence"/>
</dbReference>
<dbReference type="PANTHER" id="PTHR44591:SF18">
    <property type="entry name" value="REGULATORY PROTEIN"/>
    <property type="match status" value="1"/>
</dbReference>
<feature type="domain" description="Response regulatory" evidence="3">
    <location>
        <begin position="6"/>
        <end position="122"/>
    </location>
</feature>
<evidence type="ECO:0000313" key="5">
    <source>
        <dbReference type="Proteomes" id="UP000035425"/>
    </source>
</evidence>
<evidence type="ECO:0000256" key="2">
    <source>
        <dbReference type="PROSITE-ProRule" id="PRU00169"/>
    </source>
</evidence>
<dbReference type="SUPFAM" id="SSF52172">
    <property type="entry name" value="CheY-like"/>
    <property type="match status" value="1"/>
</dbReference>